<sequence>MKEAVLEIEERIGDIEEEQSDITASQTHSYAEKYEQNTFDDSALRDLSLLFSSVRV</sequence>
<dbReference type="AlphaFoldDB" id="A0A939NF11"/>
<organism evidence="1 2">
    <name type="scientific">Providencia rettgeri</name>
    <dbReference type="NCBI Taxonomy" id="587"/>
    <lineage>
        <taxon>Bacteria</taxon>
        <taxon>Pseudomonadati</taxon>
        <taxon>Pseudomonadota</taxon>
        <taxon>Gammaproteobacteria</taxon>
        <taxon>Enterobacterales</taxon>
        <taxon>Morganellaceae</taxon>
        <taxon>Providencia</taxon>
    </lineage>
</organism>
<accession>A0A939NF11</accession>
<evidence type="ECO:0000313" key="1">
    <source>
        <dbReference type="EMBL" id="MBO1915947.1"/>
    </source>
</evidence>
<proteinExistence type="predicted"/>
<dbReference type="Proteomes" id="UP000664477">
    <property type="component" value="Unassembled WGS sequence"/>
</dbReference>
<protein>
    <submittedName>
        <fullName evidence="1">Uncharacterized protein</fullName>
    </submittedName>
</protein>
<evidence type="ECO:0000313" key="2">
    <source>
        <dbReference type="Proteomes" id="UP000664477"/>
    </source>
</evidence>
<reference evidence="1" key="1">
    <citation type="submission" date="2021-03" db="EMBL/GenBank/DDBJ databases">
        <title>Molecular epidemiology and mechanisms of colistin and carbapenem resistance in Enterobacteriaceae from clinical isolates, the environment and porcine samples in Pretoria, South Africa.</title>
        <authorList>
            <person name="Bogoshi D."/>
            <person name="Mbelle N.M."/>
            <person name="Naidoo V."/>
            <person name="Osei Sekyere J."/>
        </authorList>
    </citation>
    <scope>NUCLEOTIDE SEQUENCE</scope>
    <source>
        <strain evidence="1">C052</strain>
    </source>
</reference>
<dbReference type="EMBL" id="JAGETQ010000015">
    <property type="protein sequence ID" value="MBO1915947.1"/>
    <property type="molecule type" value="Genomic_DNA"/>
</dbReference>
<gene>
    <name evidence="1" type="ORF">J4727_04790</name>
</gene>
<name>A0A939NF11_PRORE</name>
<comment type="caution">
    <text evidence="1">The sequence shown here is derived from an EMBL/GenBank/DDBJ whole genome shotgun (WGS) entry which is preliminary data.</text>
</comment>